<evidence type="ECO:0000313" key="4">
    <source>
        <dbReference type="Proteomes" id="UP000004038"/>
    </source>
</evidence>
<evidence type="ECO:0000313" key="3">
    <source>
        <dbReference type="EMBL" id="EHK76892.1"/>
    </source>
</evidence>
<evidence type="ECO:0000256" key="2">
    <source>
        <dbReference type="SAM" id="SignalP"/>
    </source>
</evidence>
<feature type="region of interest" description="Disordered" evidence="1">
    <location>
        <begin position="163"/>
        <end position="198"/>
    </location>
</feature>
<feature type="signal peptide" evidence="2">
    <location>
        <begin position="1"/>
        <end position="19"/>
    </location>
</feature>
<dbReference type="Proteomes" id="UP000004038">
    <property type="component" value="Unassembled WGS sequence"/>
</dbReference>
<name>H0G1C0_RHIML</name>
<reference evidence="3 4" key="1">
    <citation type="journal article" date="2012" name="J. Bacteriol.">
        <title>Draft Genome Sequence of Sinorhizobium meliloti CCNWSX0020, a Nitrogen-Fixing Symbiont with Copper Tolerance Capability Isolated from Lead-Zinc Mine Tailings.</title>
        <authorList>
            <person name="Li Z."/>
            <person name="Ma Z."/>
            <person name="Hao X."/>
            <person name="Wei G."/>
        </authorList>
    </citation>
    <scope>NUCLEOTIDE SEQUENCE [LARGE SCALE GENOMIC DNA]</scope>
    <source>
        <strain evidence="3 4">CCNWSX0020</strain>
    </source>
</reference>
<feature type="compositionally biased region" description="Polar residues" evidence="1">
    <location>
        <begin position="109"/>
        <end position="128"/>
    </location>
</feature>
<dbReference type="EMBL" id="AGVV01000030">
    <property type="protein sequence ID" value="EHK76892.1"/>
    <property type="molecule type" value="Genomic_DNA"/>
</dbReference>
<accession>H0G1C0</accession>
<keyword evidence="2" id="KW-0732">Signal</keyword>
<protein>
    <submittedName>
        <fullName evidence="3">Uncharacterized protein</fullName>
    </submittedName>
</protein>
<proteinExistence type="predicted"/>
<gene>
    <name evidence="3" type="ORF">SM0020_16276</name>
</gene>
<feature type="region of interest" description="Disordered" evidence="1">
    <location>
        <begin position="80"/>
        <end position="130"/>
    </location>
</feature>
<evidence type="ECO:0000256" key="1">
    <source>
        <dbReference type="SAM" id="MobiDB-lite"/>
    </source>
</evidence>
<organism evidence="3 4">
    <name type="scientific">Sinorhizobium meliloti CCNWSX0020</name>
    <dbReference type="NCBI Taxonomy" id="1107881"/>
    <lineage>
        <taxon>Bacteria</taxon>
        <taxon>Pseudomonadati</taxon>
        <taxon>Pseudomonadota</taxon>
        <taxon>Alphaproteobacteria</taxon>
        <taxon>Hyphomicrobiales</taxon>
        <taxon>Rhizobiaceae</taxon>
        <taxon>Sinorhizobium/Ensifer group</taxon>
        <taxon>Sinorhizobium</taxon>
    </lineage>
</organism>
<sequence>MLRALVFMLFATAAVSASAAGRTGDSRFLVKAWVQKFDNSFEHVTGWCDGNDLCTLELAGHELRLNFSLPETAIASASTPILTLPPPVASSPTERKKHSSETERRMPRFSTTGSRRSWPTKAPSNSERSTSHSKICADAFLFRLAMPPLAQCRLRRLDHASLGSTRRHAEAASRIRETRKAHRRPYTAPRRLERAASP</sequence>
<dbReference type="AlphaFoldDB" id="H0G1C0"/>
<feature type="chain" id="PRO_5003532583" evidence="2">
    <location>
        <begin position="20"/>
        <end position="198"/>
    </location>
</feature>
<feature type="compositionally biased region" description="Basic and acidic residues" evidence="1">
    <location>
        <begin position="167"/>
        <end position="178"/>
    </location>
</feature>